<keyword evidence="4 8" id="KW-1133">Transmembrane helix</keyword>
<evidence type="ECO:0000256" key="3">
    <source>
        <dbReference type="ARBA" id="ARBA00022692"/>
    </source>
</evidence>
<dbReference type="PANTHER" id="PTHR11537:SF254">
    <property type="entry name" value="POTASSIUM VOLTAGE-GATED CHANNEL PROTEIN SHAB"/>
    <property type="match status" value="1"/>
</dbReference>
<evidence type="ECO:0000256" key="1">
    <source>
        <dbReference type="ARBA" id="ARBA00004141"/>
    </source>
</evidence>
<feature type="transmembrane region" description="Helical" evidence="8">
    <location>
        <begin position="143"/>
        <end position="163"/>
    </location>
</feature>
<evidence type="ECO:0000256" key="4">
    <source>
        <dbReference type="ARBA" id="ARBA00022989"/>
    </source>
</evidence>
<dbReference type="Pfam" id="PF07885">
    <property type="entry name" value="Ion_trans_2"/>
    <property type="match status" value="1"/>
</dbReference>
<keyword evidence="2" id="KW-0813">Transport</keyword>
<evidence type="ECO:0000256" key="7">
    <source>
        <dbReference type="ARBA" id="ARBA00023303"/>
    </source>
</evidence>
<dbReference type="InterPro" id="IPR027359">
    <property type="entry name" value="Volt_channel_dom_sf"/>
</dbReference>
<gene>
    <name evidence="10" type="ORF">HOC_03293</name>
</gene>
<name>A0A059GBN9_9PROT</name>
<feature type="transmembrane region" description="Helical" evidence="8">
    <location>
        <begin position="85"/>
        <end position="108"/>
    </location>
</feature>
<evidence type="ECO:0000259" key="9">
    <source>
        <dbReference type="Pfam" id="PF07885"/>
    </source>
</evidence>
<accession>A0A059GBN9</accession>
<evidence type="ECO:0000313" key="11">
    <source>
        <dbReference type="Proteomes" id="UP000024942"/>
    </source>
</evidence>
<feature type="domain" description="Potassium channel" evidence="9">
    <location>
        <begin position="147"/>
        <end position="221"/>
    </location>
</feature>
<comment type="caution">
    <text evidence="10">The sequence shown here is derived from an EMBL/GenBank/DDBJ whole genome shotgun (WGS) entry which is preliminary data.</text>
</comment>
<evidence type="ECO:0000256" key="5">
    <source>
        <dbReference type="ARBA" id="ARBA00023065"/>
    </source>
</evidence>
<keyword evidence="7" id="KW-0407">Ion channel</keyword>
<feature type="transmembrane region" description="Helical" evidence="8">
    <location>
        <begin position="54"/>
        <end position="73"/>
    </location>
</feature>
<dbReference type="Gene3D" id="1.10.287.70">
    <property type="match status" value="1"/>
</dbReference>
<dbReference type="GO" id="GO:0001508">
    <property type="term" value="P:action potential"/>
    <property type="evidence" value="ECO:0007669"/>
    <property type="project" value="TreeGrafter"/>
</dbReference>
<reference evidence="10 11" key="1">
    <citation type="journal article" date="2014" name="Antonie Van Leeuwenhoek">
        <title>Hyphomonas beringensis sp. nov. and Hyphomonas chukchiensis sp. nov., isolated from surface seawater of the Bering Sea and Chukchi Sea.</title>
        <authorList>
            <person name="Li C."/>
            <person name="Lai Q."/>
            <person name="Li G."/>
            <person name="Dong C."/>
            <person name="Wang J."/>
            <person name="Liao Y."/>
            <person name="Shao Z."/>
        </authorList>
    </citation>
    <scope>NUCLEOTIDE SEQUENCE [LARGE SCALE GENOMIC DNA]</scope>
    <source>
        <strain evidence="10 11">SCH89</strain>
    </source>
</reference>
<dbReference type="SUPFAM" id="SSF81324">
    <property type="entry name" value="Voltage-gated potassium channels"/>
    <property type="match status" value="1"/>
</dbReference>
<evidence type="ECO:0000256" key="8">
    <source>
        <dbReference type="SAM" id="Phobius"/>
    </source>
</evidence>
<dbReference type="Gene3D" id="1.20.120.350">
    <property type="entry name" value="Voltage-gated potassium channels. Chain C"/>
    <property type="match status" value="1"/>
</dbReference>
<evidence type="ECO:0000256" key="6">
    <source>
        <dbReference type="ARBA" id="ARBA00023136"/>
    </source>
</evidence>
<sequence>MSDRKGLNRQLFWLYEGHGTWPFIFRWAMLIFDMVTIVYFLWAPFEARGRTHFIVDYIIGGVILLDLLSRLYIARHKHLFFMKWINWADMIVVVTMFAPLLVSNFAFLRVLRAVRAVRAFTFVKRIRVLTPFFQRHERIIDKITNLVVFVFITAALVYALQVGRPGSDVHTYIDALYFTVTSLTTTGYGDVILEGQLGRFVAILVMVLGLSMFLQLLRAIIEPSDKVECECEDCGLLLHDRDAVHCKHCGRVMHIDTRGQV</sequence>
<dbReference type="InterPro" id="IPR013099">
    <property type="entry name" value="K_chnl_dom"/>
</dbReference>
<comment type="subcellular location">
    <subcellularLocation>
        <location evidence="1">Membrane</location>
        <topology evidence="1">Multi-pass membrane protein</topology>
    </subcellularLocation>
</comment>
<dbReference type="GO" id="GO:0008076">
    <property type="term" value="C:voltage-gated potassium channel complex"/>
    <property type="evidence" value="ECO:0007669"/>
    <property type="project" value="InterPro"/>
</dbReference>
<dbReference type="InterPro" id="IPR028325">
    <property type="entry name" value="VG_K_chnl"/>
</dbReference>
<dbReference type="Proteomes" id="UP000024942">
    <property type="component" value="Unassembled WGS sequence"/>
</dbReference>
<dbReference type="OrthoDB" id="9799090at2"/>
<keyword evidence="11" id="KW-1185">Reference proteome</keyword>
<proteinExistence type="predicted"/>
<dbReference type="eggNOG" id="ENOG502Z9WE">
    <property type="taxonomic scope" value="Bacteria"/>
</dbReference>
<protein>
    <submittedName>
        <fullName evidence="10">Ion transporter</fullName>
    </submittedName>
</protein>
<dbReference type="RefSeq" id="WP_035535858.1">
    <property type="nucleotide sequence ID" value="NZ_ARYL01000003.1"/>
</dbReference>
<dbReference type="PANTHER" id="PTHR11537">
    <property type="entry name" value="VOLTAGE-GATED POTASSIUM CHANNEL"/>
    <property type="match status" value="1"/>
</dbReference>
<keyword evidence="6 8" id="KW-0472">Membrane</keyword>
<feature type="transmembrane region" description="Helical" evidence="8">
    <location>
        <begin position="20"/>
        <end position="42"/>
    </location>
</feature>
<keyword evidence="3 8" id="KW-0812">Transmembrane</keyword>
<evidence type="ECO:0000256" key="2">
    <source>
        <dbReference type="ARBA" id="ARBA00022448"/>
    </source>
</evidence>
<feature type="transmembrane region" description="Helical" evidence="8">
    <location>
        <begin position="200"/>
        <end position="221"/>
    </location>
</feature>
<dbReference type="EMBL" id="ARYL01000003">
    <property type="protein sequence ID" value="KDA03868.1"/>
    <property type="molecule type" value="Genomic_DNA"/>
</dbReference>
<dbReference type="GO" id="GO:0005249">
    <property type="term" value="F:voltage-gated potassium channel activity"/>
    <property type="evidence" value="ECO:0007669"/>
    <property type="project" value="InterPro"/>
</dbReference>
<dbReference type="STRING" id="1280953.HOC_03293"/>
<evidence type="ECO:0000313" key="10">
    <source>
        <dbReference type="EMBL" id="KDA03868.1"/>
    </source>
</evidence>
<dbReference type="AlphaFoldDB" id="A0A059GBN9"/>
<organism evidence="10 11">
    <name type="scientific">Hyphomonas oceanitis SCH89</name>
    <dbReference type="NCBI Taxonomy" id="1280953"/>
    <lineage>
        <taxon>Bacteria</taxon>
        <taxon>Pseudomonadati</taxon>
        <taxon>Pseudomonadota</taxon>
        <taxon>Alphaproteobacteria</taxon>
        <taxon>Hyphomonadales</taxon>
        <taxon>Hyphomonadaceae</taxon>
        <taxon>Hyphomonas</taxon>
    </lineage>
</organism>
<keyword evidence="5" id="KW-0406">Ion transport</keyword>
<dbReference type="PATRIC" id="fig|1280953.3.peg.667"/>